<dbReference type="Gene3D" id="1.20.1250.20">
    <property type="entry name" value="MFS general substrate transporter like domains"/>
    <property type="match status" value="1"/>
</dbReference>
<feature type="transmembrane region" description="Helical" evidence="6">
    <location>
        <begin position="92"/>
        <end position="111"/>
    </location>
</feature>
<dbReference type="GO" id="GO:0022857">
    <property type="term" value="F:transmembrane transporter activity"/>
    <property type="evidence" value="ECO:0007669"/>
    <property type="project" value="InterPro"/>
</dbReference>
<feature type="transmembrane region" description="Helical" evidence="6">
    <location>
        <begin position="182"/>
        <end position="201"/>
    </location>
</feature>
<feature type="compositionally biased region" description="Basic and acidic residues" evidence="5">
    <location>
        <begin position="551"/>
        <end position="560"/>
    </location>
</feature>
<feature type="transmembrane region" description="Helical" evidence="6">
    <location>
        <begin position="344"/>
        <end position="362"/>
    </location>
</feature>
<dbReference type="PANTHER" id="PTHR42718:SF42">
    <property type="entry name" value="EXPORT PROTEIN"/>
    <property type="match status" value="1"/>
</dbReference>
<dbReference type="KEGG" id="mmor:MMOR_54130"/>
<feature type="transmembrane region" description="Helical" evidence="6">
    <location>
        <begin position="316"/>
        <end position="337"/>
    </location>
</feature>
<dbReference type="PANTHER" id="PTHR42718">
    <property type="entry name" value="MAJOR FACILITATOR SUPERFAMILY MULTIDRUG TRANSPORTER MFSC"/>
    <property type="match status" value="1"/>
</dbReference>
<protein>
    <submittedName>
        <fullName evidence="8">MFS transporter</fullName>
    </submittedName>
</protein>
<dbReference type="CDD" id="cd17321">
    <property type="entry name" value="MFS_MMR_MDR_like"/>
    <property type="match status" value="1"/>
</dbReference>
<keyword evidence="9" id="KW-1185">Reference proteome</keyword>
<comment type="subcellular location">
    <subcellularLocation>
        <location evidence="1">Cell membrane</location>
        <topology evidence="1">Multi-pass membrane protein</topology>
    </subcellularLocation>
</comment>
<evidence type="ECO:0000256" key="2">
    <source>
        <dbReference type="ARBA" id="ARBA00022692"/>
    </source>
</evidence>
<keyword evidence="2 6" id="KW-0812">Transmembrane</keyword>
<accession>A0AAD1HFL6</accession>
<evidence type="ECO:0000256" key="3">
    <source>
        <dbReference type="ARBA" id="ARBA00022989"/>
    </source>
</evidence>
<dbReference type="RefSeq" id="WP_083156152.1">
    <property type="nucleotide sequence ID" value="NZ_AP022560.1"/>
</dbReference>
<feature type="transmembrane region" description="Helical" evidence="6">
    <location>
        <begin position="25"/>
        <end position="45"/>
    </location>
</feature>
<evidence type="ECO:0000256" key="1">
    <source>
        <dbReference type="ARBA" id="ARBA00004651"/>
    </source>
</evidence>
<feature type="transmembrane region" description="Helical" evidence="6">
    <location>
        <begin position="374"/>
        <end position="395"/>
    </location>
</feature>
<gene>
    <name evidence="8" type="ORF">MMOR_54130</name>
</gene>
<evidence type="ECO:0000259" key="7">
    <source>
        <dbReference type="PROSITE" id="PS50850"/>
    </source>
</evidence>
<evidence type="ECO:0000313" key="9">
    <source>
        <dbReference type="Proteomes" id="UP000466681"/>
    </source>
</evidence>
<dbReference type="InterPro" id="IPR020846">
    <property type="entry name" value="MFS_dom"/>
</dbReference>
<dbReference type="Proteomes" id="UP000466681">
    <property type="component" value="Chromosome"/>
</dbReference>
<evidence type="ECO:0000256" key="5">
    <source>
        <dbReference type="SAM" id="MobiDB-lite"/>
    </source>
</evidence>
<keyword evidence="4 6" id="KW-0472">Membrane</keyword>
<evidence type="ECO:0000256" key="6">
    <source>
        <dbReference type="SAM" id="Phobius"/>
    </source>
</evidence>
<feature type="transmembrane region" description="Helical" evidence="6">
    <location>
        <begin position="65"/>
        <end position="85"/>
    </location>
</feature>
<name>A0AAD1HFL6_9MYCO</name>
<feature type="transmembrane region" description="Helical" evidence="6">
    <location>
        <begin position="151"/>
        <end position="176"/>
    </location>
</feature>
<feature type="transmembrane region" description="Helical" evidence="6">
    <location>
        <begin position="213"/>
        <end position="230"/>
    </location>
</feature>
<reference evidence="8 9" key="1">
    <citation type="journal article" date="2019" name="Emerg. Microbes Infect.">
        <title>Comprehensive subspecies identification of 175 nontuberculous mycobacteria species based on 7547 genomic profiles.</title>
        <authorList>
            <person name="Matsumoto Y."/>
            <person name="Kinjo T."/>
            <person name="Motooka D."/>
            <person name="Nabeya D."/>
            <person name="Jung N."/>
            <person name="Uechi K."/>
            <person name="Horii T."/>
            <person name="Iida T."/>
            <person name="Fujita J."/>
            <person name="Nakamura S."/>
        </authorList>
    </citation>
    <scope>NUCLEOTIDE SEQUENCE [LARGE SCALE GENOMIC DNA]</scope>
    <source>
        <strain evidence="8 9">JCM 6375</strain>
    </source>
</reference>
<dbReference type="EMBL" id="AP022560">
    <property type="protein sequence ID" value="BBX04477.1"/>
    <property type="molecule type" value="Genomic_DNA"/>
</dbReference>
<dbReference type="AlphaFoldDB" id="A0AAD1HFL6"/>
<keyword evidence="3 6" id="KW-1133">Transmembrane helix</keyword>
<evidence type="ECO:0000256" key="4">
    <source>
        <dbReference type="ARBA" id="ARBA00023136"/>
    </source>
</evidence>
<dbReference type="InterPro" id="IPR011701">
    <property type="entry name" value="MFS"/>
</dbReference>
<dbReference type="SUPFAM" id="SSF103473">
    <property type="entry name" value="MFS general substrate transporter"/>
    <property type="match status" value="1"/>
</dbReference>
<feature type="transmembrane region" description="Helical" evidence="6">
    <location>
        <begin position="283"/>
        <end position="304"/>
    </location>
</feature>
<feature type="transmembrane region" description="Helical" evidence="6">
    <location>
        <begin position="485"/>
        <end position="507"/>
    </location>
</feature>
<feature type="region of interest" description="Disordered" evidence="5">
    <location>
        <begin position="529"/>
        <end position="560"/>
    </location>
</feature>
<feature type="transmembrane region" description="Helical" evidence="6">
    <location>
        <begin position="242"/>
        <end position="262"/>
    </location>
</feature>
<organism evidence="8 9">
    <name type="scientific">Mycolicibacterium moriokaense</name>
    <dbReference type="NCBI Taxonomy" id="39691"/>
    <lineage>
        <taxon>Bacteria</taxon>
        <taxon>Bacillati</taxon>
        <taxon>Actinomycetota</taxon>
        <taxon>Actinomycetes</taxon>
        <taxon>Mycobacteriales</taxon>
        <taxon>Mycobacteriaceae</taxon>
        <taxon>Mycolicibacterium</taxon>
    </lineage>
</organism>
<dbReference type="PROSITE" id="PS50850">
    <property type="entry name" value="MFS"/>
    <property type="match status" value="1"/>
</dbReference>
<evidence type="ECO:0000313" key="8">
    <source>
        <dbReference type="EMBL" id="BBX04477.1"/>
    </source>
</evidence>
<dbReference type="GO" id="GO:0005886">
    <property type="term" value="C:plasma membrane"/>
    <property type="evidence" value="ECO:0007669"/>
    <property type="project" value="UniProtKB-SubCell"/>
</dbReference>
<sequence>MVDTFTRSDQNIHADLATLSRFGRFWLLTVAALDVLLVISSMVALNAALPDIAVETAATQTQLTWIVDGYTLVLACLLLPAGAIGDRYGRRGALVAGLAIFAVASIAPVFFDSPVQIILARALAGVGAAFIMPATLSLLTAAFPKSERNKAVGIWAGVASSGAIVGFMGSGLLLQAFNWQSIFYAFAASAVVLIFCTFTISSSRDETATPIDGVGAVLIGSAVAVFVFGVVEAPVRGWTHPLVWGCMAAGVALAVAFGVVELRRRHPLLDVRLFGRPDFATGAIGITILFLANFGFFFIEMQYLQLVLGYSPLQTAFALAPLAVPILILGATMHLYLPRVGLRTAVALGLFLIGVGLFLMRYLDAGSSYLDLVWPMLVTSAGIGLCVAPTTSAIMNAVPTEKQGVASAVNDTTREIGAAVGIAVAGSVLAAQYGTVLSPALASYPEQIRSGALESLANALAIADQMGPQGARLADLATAAFIESMSLSLLVLSLVLAVAAAFVAVWAPGRDGRQFDFARGINERWSGSGDELGGAVTDHDDGRVRAATGDGGKHRAVDHP</sequence>
<dbReference type="Gene3D" id="1.20.1720.10">
    <property type="entry name" value="Multidrug resistance protein D"/>
    <property type="match status" value="1"/>
</dbReference>
<dbReference type="InterPro" id="IPR036259">
    <property type="entry name" value="MFS_trans_sf"/>
</dbReference>
<feature type="domain" description="Major facilitator superfamily (MFS) profile" evidence="7">
    <location>
        <begin position="27"/>
        <end position="511"/>
    </location>
</feature>
<dbReference type="Pfam" id="PF07690">
    <property type="entry name" value="MFS_1"/>
    <property type="match status" value="1"/>
</dbReference>
<feature type="transmembrane region" description="Helical" evidence="6">
    <location>
        <begin position="117"/>
        <end position="139"/>
    </location>
</feature>
<feature type="transmembrane region" description="Helical" evidence="6">
    <location>
        <begin position="416"/>
        <end position="435"/>
    </location>
</feature>
<proteinExistence type="predicted"/>